<dbReference type="Pfam" id="PF23767">
    <property type="entry name" value="TscA"/>
    <property type="match status" value="1"/>
</dbReference>
<dbReference type="RefSeq" id="WP_002461994.1">
    <property type="nucleotide sequence ID" value="NZ_AEUN01000034.1"/>
</dbReference>
<keyword evidence="2" id="KW-1185">Reference proteome</keyword>
<dbReference type="InterPro" id="IPR055590">
    <property type="entry name" value="TscA"/>
</dbReference>
<evidence type="ECO:0000313" key="1">
    <source>
        <dbReference type="EMBL" id="EHJ08885.1"/>
    </source>
</evidence>
<dbReference type="Proteomes" id="UP000005413">
    <property type="component" value="Unassembled WGS sequence"/>
</dbReference>
<protein>
    <submittedName>
        <fullName evidence="1">Pathogenicity island protein</fullName>
    </submittedName>
</protein>
<dbReference type="PATRIC" id="fig|911238.3.peg.332"/>
<sequence length="71" mass="8760">MEQEQLKVIREIYDILESAINDKRVEYVHKVNDGKEEWQETINREDQLQFVCEVILQQIENNFEWENENEF</sequence>
<organism evidence="1 2">
    <name type="scientific">Staphylococcus simiae CCM 7213 = CCUG 51256</name>
    <dbReference type="NCBI Taxonomy" id="911238"/>
    <lineage>
        <taxon>Bacteria</taxon>
        <taxon>Bacillati</taxon>
        <taxon>Bacillota</taxon>
        <taxon>Bacilli</taxon>
        <taxon>Bacillales</taxon>
        <taxon>Staphylococcaceae</taxon>
        <taxon>Staphylococcus</taxon>
    </lineage>
</organism>
<name>G5JFZ5_9STAP</name>
<dbReference type="OrthoDB" id="2399764at2"/>
<gene>
    <name evidence="1" type="ORF">SS7213T_01798</name>
</gene>
<dbReference type="AlphaFoldDB" id="G5JFZ5"/>
<comment type="caution">
    <text evidence="1">The sequence shown here is derived from an EMBL/GenBank/DDBJ whole genome shotgun (WGS) entry which is preliminary data.</text>
</comment>
<reference evidence="1 2" key="1">
    <citation type="journal article" date="2012" name="BMC Genomics">
        <title>Comparative genomic analysis of the genus Staphylococcus including Staphylococcus aureus and its newly described sister species Staphylococcus simiae.</title>
        <authorList>
            <person name="Suzuki H."/>
            <person name="Lefebure T."/>
            <person name="Pavinski Bitar P."/>
            <person name="Stanhope M.J."/>
        </authorList>
    </citation>
    <scope>NUCLEOTIDE SEQUENCE [LARGE SCALE GENOMIC DNA]</scope>
    <source>
        <strain evidence="1 2">CCM 7213</strain>
    </source>
</reference>
<evidence type="ECO:0000313" key="2">
    <source>
        <dbReference type="Proteomes" id="UP000005413"/>
    </source>
</evidence>
<proteinExistence type="predicted"/>
<accession>G5JFZ5</accession>
<dbReference type="EMBL" id="AEUN01000034">
    <property type="protein sequence ID" value="EHJ08885.1"/>
    <property type="molecule type" value="Genomic_DNA"/>
</dbReference>